<dbReference type="Gene3D" id="3.80.10.10">
    <property type="entry name" value="Ribonuclease Inhibitor"/>
    <property type="match status" value="1"/>
</dbReference>
<reference evidence="1 2" key="1">
    <citation type="submission" date="2017-12" db="EMBL/GenBank/DDBJ databases">
        <authorList>
            <person name="Pombert J.-F."/>
            <person name="Haag K.L."/>
            <person name="Ebert D."/>
        </authorList>
    </citation>
    <scope>NUCLEOTIDE SEQUENCE [LARGE SCALE GENOMIC DNA]</scope>
    <source>
        <strain evidence="1">FI-OER-3-3</strain>
    </source>
</reference>
<organism evidence="1 2">
    <name type="scientific">Hamiltosporidium tvaerminnensis</name>
    <dbReference type="NCBI Taxonomy" id="1176355"/>
    <lineage>
        <taxon>Eukaryota</taxon>
        <taxon>Fungi</taxon>
        <taxon>Fungi incertae sedis</taxon>
        <taxon>Microsporidia</taxon>
        <taxon>Dubosqiidae</taxon>
        <taxon>Hamiltosporidium</taxon>
    </lineage>
</organism>
<gene>
    <name evidence="1" type="ORF">CWI37_0180p0010</name>
</gene>
<protein>
    <submittedName>
        <fullName evidence="1">Uncharacterized protein</fullName>
    </submittedName>
</protein>
<evidence type="ECO:0000313" key="1">
    <source>
        <dbReference type="EMBL" id="TBU04128.1"/>
    </source>
</evidence>
<dbReference type="AlphaFoldDB" id="A0A4Q9L8U8"/>
<sequence length="639" mass="74852">MPHNQWYSTKTRPNISNYDLELNFIQKELISRSSEANENEEINCNKKRIFSEIKDNQSDYTFQHGNISKSVESLSSDPYSRKKFKISYKNDILNKFPNEIEKHIFSVNTSPFLPFLSTFFDGINVEFDENINEVLFLKKTNENEIYYFHKTIINDIKIRTTPKALILIENQPDFDAELFFWVIFSYKINGLKISHDNMYYSECYEKDKDYIENNLPRESLTPKLFLFSSKVLKAIIIEENSNKILELERVTLTPYDICIMQNLNKLESLILVNCILPSKNQFFSKLCWHFLQLKVLKIIGFKLTAVFFNNLGNMKIEYLDLSYSFYKRYLYELLPWNENDALRGLRIDCAKLGYTCTNLLIKSRNLEYLSMRHLDFSNFKTKCDTLSGKKYLVLDLAGIFSQKQKNFFLIGLEVENLSLEYLDSIKLKNIHEQNTLHSFTKKLNPSRCRLDSCILETLKLCNLPPFAKILSKKFLSSNTVRSLDFSSSESLQKDMIFLSQFKFLKKLKLQKCNLKPGFMEYISNDSLYLSLKKLVIFGNQFDIIDLLILSRFKNLENLSITLEANIYRGFAAIYGNMYFPKLNTLFLVGSYITKDTIQFIITQSSLLNLHFVNSAIDNNVFSVNSISTLKYLQKIKFSD</sequence>
<dbReference type="Proteomes" id="UP000292362">
    <property type="component" value="Unassembled WGS sequence"/>
</dbReference>
<name>A0A4Q9L8U8_9MICR</name>
<proteinExistence type="predicted"/>
<accession>A0A4Q9L8U8</accession>
<dbReference type="SUPFAM" id="SSF52047">
    <property type="entry name" value="RNI-like"/>
    <property type="match status" value="2"/>
</dbReference>
<dbReference type="InterPro" id="IPR032675">
    <property type="entry name" value="LRR_dom_sf"/>
</dbReference>
<dbReference type="VEuPathDB" id="MicrosporidiaDB:CWI37_0180p0010"/>
<evidence type="ECO:0000313" key="2">
    <source>
        <dbReference type="Proteomes" id="UP000292362"/>
    </source>
</evidence>
<dbReference type="EMBL" id="PITJ01000180">
    <property type="protein sequence ID" value="TBU04128.1"/>
    <property type="molecule type" value="Genomic_DNA"/>
</dbReference>
<comment type="caution">
    <text evidence="1">The sequence shown here is derived from an EMBL/GenBank/DDBJ whole genome shotgun (WGS) entry which is preliminary data.</text>
</comment>